<dbReference type="InterPro" id="IPR011342">
    <property type="entry name" value="Shikimate_DH"/>
</dbReference>
<dbReference type="SUPFAM" id="SSF51735">
    <property type="entry name" value="NAD(P)-binding Rossmann-fold domains"/>
    <property type="match status" value="1"/>
</dbReference>
<comment type="pathway">
    <text evidence="1 8">Metabolic intermediate biosynthesis; chorismate biosynthesis; chorismate from D-erythrose 4-phosphate and phosphoenolpyruvate: step 4/7.</text>
</comment>
<organism evidence="12 13">
    <name type="scientific">Simiduia agarivorans (strain DSM 21679 / JCM 13881 / BCRC 17597 / SA1)</name>
    <dbReference type="NCBI Taxonomy" id="1117647"/>
    <lineage>
        <taxon>Bacteria</taxon>
        <taxon>Pseudomonadati</taxon>
        <taxon>Pseudomonadota</taxon>
        <taxon>Gammaproteobacteria</taxon>
        <taxon>Cellvibrionales</taxon>
        <taxon>Cellvibrionaceae</taxon>
        <taxon>Simiduia</taxon>
    </lineage>
</organism>
<dbReference type="Gene3D" id="3.40.50.10860">
    <property type="entry name" value="Leucine Dehydrogenase, chain A, domain 1"/>
    <property type="match status" value="1"/>
</dbReference>
<dbReference type="HOGENOM" id="CLU_044063_2_1_6"/>
<evidence type="ECO:0000256" key="2">
    <source>
        <dbReference type="ARBA" id="ARBA00012962"/>
    </source>
</evidence>
<dbReference type="GO" id="GO:0019632">
    <property type="term" value="P:shikimate metabolic process"/>
    <property type="evidence" value="ECO:0007669"/>
    <property type="project" value="InterPro"/>
</dbReference>
<dbReference type="InterPro" id="IPR022893">
    <property type="entry name" value="Shikimate_DH_fam"/>
</dbReference>
<proteinExistence type="inferred from homology"/>
<feature type="binding site" evidence="8">
    <location>
        <position position="216"/>
    </location>
    <ligand>
        <name>shikimate</name>
        <dbReference type="ChEBI" id="CHEBI:36208"/>
    </ligand>
</feature>
<dbReference type="Pfam" id="PF18317">
    <property type="entry name" value="SDH_C"/>
    <property type="match status" value="1"/>
</dbReference>
<dbReference type="UniPathway" id="UPA00053">
    <property type="reaction ID" value="UER00087"/>
</dbReference>
<dbReference type="GO" id="GO:0009073">
    <property type="term" value="P:aromatic amino acid family biosynthetic process"/>
    <property type="evidence" value="ECO:0007669"/>
    <property type="project" value="UniProtKB-KW"/>
</dbReference>
<feature type="active site" description="Proton acceptor" evidence="8">
    <location>
        <position position="65"/>
    </location>
</feature>
<evidence type="ECO:0000256" key="5">
    <source>
        <dbReference type="ARBA" id="ARBA00023002"/>
    </source>
</evidence>
<feature type="domain" description="Shikimate dehydrogenase substrate binding N-terminal" evidence="10">
    <location>
        <begin position="7"/>
        <end position="88"/>
    </location>
</feature>
<comment type="function">
    <text evidence="8">Involved in the biosynthesis of the chorismate, which leads to the biosynthesis of aromatic amino acids. Catalyzes the reversible NADPH linked reduction of 3-dehydroshikimate (DHSA) to yield shikimate (SA).</text>
</comment>
<evidence type="ECO:0000256" key="7">
    <source>
        <dbReference type="ARBA" id="ARBA00049442"/>
    </source>
</evidence>
<feature type="binding site" evidence="8">
    <location>
        <position position="61"/>
    </location>
    <ligand>
        <name>shikimate</name>
        <dbReference type="ChEBI" id="CHEBI:36208"/>
    </ligand>
</feature>
<dbReference type="InterPro" id="IPR006151">
    <property type="entry name" value="Shikm_DH/Glu-tRNA_Rdtase"/>
</dbReference>
<dbReference type="Proteomes" id="UP000000466">
    <property type="component" value="Chromosome"/>
</dbReference>
<dbReference type="GO" id="GO:0004764">
    <property type="term" value="F:shikimate 3-dehydrogenase (NADP+) activity"/>
    <property type="evidence" value="ECO:0007669"/>
    <property type="project" value="UniProtKB-UniRule"/>
</dbReference>
<dbReference type="FunFam" id="3.40.50.720:FF:000104">
    <property type="entry name" value="Shikimate dehydrogenase (NADP(+))"/>
    <property type="match status" value="1"/>
</dbReference>
<name>K4KKE4_SIMAS</name>
<keyword evidence="3 8" id="KW-0028">Amino-acid biosynthesis</keyword>
<feature type="binding site" evidence="8">
    <location>
        <begin position="127"/>
        <end position="131"/>
    </location>
    <ligand>
        <name>NADP(+)</name>
        <dbReference type="ChEBI" id="CHEBI:58349"/>
    </ligand>
</feature>
<dbReference type="FunFam" id="3.40.50.10860:FF:000006">
    <property type="entry name" value="Shikimate dehydrogenase (NADP(+))"/>
    <property type="match status" value="1"/>
</dbReference>
<dbReference type="NCBIfam" id="TIGR00507">
    <property type="entry name" value="aroE"/>
    <property type="match status" value="1"/>
</dbReference>
<dbReference type="NCBIfam" id="NF001310">
    <property type="entry name" value="PRK00258.1-2"/>
    <property type="match status" value="1"/>
</dbReference>
<dbReference type="CDD" id="cd01065">
    <property type="entry name" value="NAD_bind_Shikimate_DH"/>
    <property type="match status" value="1"/>
</dbReference>
<dbReference type="PANTHER" id="PTHR21089:SF1">
    <property type="entry name" value="BIFUNCTIONAL 3-DEHYDROQUINATE DEHYDRATASE_SHIKIMATE DEHYDROGENASE, CHLOROPLASTIC"/>
    <property type="match status" value="1"/>
</dbReference>
<accession>K4KKE4</accession>
<feature type="binding site" evidence="8">
    <location>
        <begin position="15"/>
        <end position="17"/>
    </location>
    <ligand>
        <name>shikimate</name>
        <dbReference type="ChEBI" id="CHEBI:36208"/>
    </ligand>
</feature>
<dbReference type="RefSeq" id="WP_015047793.1">
    <property type="nucleotide sequence ID" value="NC_018868.3"/>
</dbReference>
<dbReference type="HAMAP" id="MF_00222">
    <property type="entry name" value="Shikimate_DH_AroE"/>
    <property type="match status" value="1"/>
</dbReference>
<feature type="binding site" evidence="8">
    <location>
        <position position="245"/>
    </location>
    <ligand>
        <name>shikimate</name>
        <dbReference type="ChEBI" id="CHEBI:36208"/>
    </ligand>
</feature>
<dbReference type="KEGG" id="saga:M5M_12345"/>
<feature type="binding site" evidence="8">
    <location>
        <position position="238"/>
    </location>
    <ligand>
        <name>NADP(+)</name>
        <dbReference type="ChEBI" id="CHEBI:58349"/>
    </ligand>
</feature>
<evidence type="ECO:0000256" key="4">
    <source>
        <dbReference type="ARBA" id="ARBA00022857"/>
    </source>
</evidence>
<evidence type="ECO:0000259" key="11">
    <source>
        <dbReference type="Pfam" id="PF18317"/>
    </source>
</evidence>
<feature type="binding site" evidence="8">
    <location>
        <position position="77"/>
    </location>
    <ligand>
        <name>NADP(+)</name>
        <dbReference type="ChEBI" id="CHEBI:58349"/>
    </ligand>
</feature>
<keyword evidence="4 8" id="KW-0521">NADP</keyword>
<evidence type="ECO:0000259" key="9">
    <source>
        <dbReference type="Pfam" id="PF01488"/>
    </source>
</evidence>
<dbReference type="InterPro" id="IPR013708">
    <property type="entry name" value="Shikimate_DH-bd_N"/>
</dbReference>
<feature type="binding site" evidence="8">
    <location>
        <position position="214"/>
    </location>
    <ligand>
        <name>NADP(+)</name>
        <dbReference type="ChEBI" id="CHEBI:58349"/>
    </ligand>
</feature>
<dbReference type="GO" id="GO:0008652">
    <property type="term" value="P:amino acid biosynthetic process"/>
    <property type="evidence" value="ECO:0007669"/>
    <property type="project" value="UniProtKB-KW"/>
</dbReference>
<dbReference type="PANTHER" id="PTHR21089">
    <property type="entry name" value="SHIKIMATE DEHYDROGENASE"/>
    <property type="match status" value="1"/>
</dbReference>
<dbReference type="SUPFAM" id="SSF53223">
    <property type="entry name" value="Aminoacid dehydrogenase-like, N-terminal domain"/>
    <property type="match status" value="1"/>
</dbReference>
<dbReference type="Pfam" id="PF08501">
    <property type="entry name" value="Shikimate_dh_N"/>
    <property type="match status" value="1"/>
</dbReference>
<gene>
    <name evidence="8" type="primary">aroE</name>
    <name evidence="12" type="ordered locus">M5M_12345</name>
</gene>
<feature type="binding site" evidence="8">
    <location>
        <position position="102"/>
    </location>
    <ligand>
        <name>shikimate</name>
        <dbReference type="ChEBI" id="CHEBI:36208"/>
    </ligand>
</feature>
<dbReference type="AlphaFoldDB" id="K4KKE4"/>
<dbReference type="InterPro" id="IPR036291">
    <property type="entry name" value="NAD(P)-bd_dom_sf"/>
</dbReference>
<dbReference type="STRING" id="1117647.M5M_12345"/>
<keyword evidence="5 8" id="KW-0560">Oxidoreductase</keyword>
<dbReference type="InterPro" id="IPR041121">
    <property type="entry name" value="SDH_C"/>
</dbReference>
<feature type="domain" description="Quinate/shikimate 5-dehydrogenase/glutamyl-tRNA reductase" evidence="9">
    <location>
        <begin position="119"/>
        <end position="191"/>
    </location>
</feature>
<feature type="binding site" evidence="8">
    <location>
        <begin position="151"/>
        <end position="156"/>
    </location>
    <ligand>
        <name>NADP(+)</name>
        <dbReference type="ChEBI" id="CHEBI:58349"/>
    </ligand>
</feature>
<comment type="similarity">
    <text evidence="8">Belongs to the shikimate dehydrogenase family.</text>
</comment>
<keyword evidence="6 8" id="KW-0057">Aromatic amino acid biosynthesis</keyword>
<evidence type="ECO:0000256" key="8">
    <source>
        <dbReference type="HAMAP-Rule" id="MF_00222"/>
    </source>
</evidence>
<dbReference type="GO" id="GO:0005829">
    <property type="term" value="C:cytosol"/>
    <property type="evidence" value="ECO:0007669"/>
    <property type="project" value="TreeGrafter"/>
</dbReference>
<dbReference type="eggNOG" id="COG0169">
    <property type="taxonomic scope" value="Bacteria"/>
</dbReference>
<dbReference type="InterPro" id="IPR046346">
    <property type="entry name" value="Aminoacid_DH-like_N_sf"/>
</dbReference>
<evidence type="ECO:0000259" key="10">
    <source>
        <dbReference type="Pfam" id="PF08501"/>
    </source>
</evidence>
<reference evidence="12 13" key="1">
    <citation type="journal article" date="2013" name="Genome Announc.">
        <title>Complete genome sequence of Simiduia agarivorans SA1(T), a marine bacterium able to degrade a variety of polysaccharides.</title>
        <authorList>
            <person name="Lin S.Y."/>
            <person name="Shieh W.Y."/>
            <person name="Chen J.S."/>
            <person name="Tang S.L."/>
        </authorList>
    </citation>
    <scope>NUCLEOTIDE SEQUENCE [LARGE SCALE GENOMIC DNA]</scope>
    <source>
        <strain evidence="13">DSM 21679 / JCM 13881 / BCRC 17597 / SA1</strain>
    </source>
</reference>
<dbReference type="OrthoDB" id="9776868at2"/>
<sequence length="274" mass="29296">MTDRYQVVGNPIAQSKSPWIHAAFAAQTGEAIHYDRHRPEPEGFAAHAAVFFEQGRGMNVTAPYKLDAYAFAHQLTERARLAGAVNTLKKLPDGSLLGDNTDGYGLVSDITDNLGWPVAGQSLLILGAGGAVRGVLGPLLEAAPASLTIANRTLSKAEDLAQLFAHKGRIDCLPFEALNCPYDLVINATSAGLNGEMPALPDGFIGEQTRVYDMTYGAEPTPFLRWAEGQGARIRADGLGMLVGQAAEAFFVWRGVRPDVRPVLSALRAELKAV</sequence>
<evidence type="ECO:0000256" key="6">
    <source>
        <dbReference type="ARBA" id="ARBA00023141"/>
    </source>
</evidence>
<dbReference type="Gene3D" id="3.40.50.720">
    <property type="entry name" value="NAD(P)-binding Rossmann-like Domain"/>
    <property type="match status" value="1"/>
</dbReference>
<keyword evidence="13" id="KW-1185">Reference proteome</keyword>
<comment type="subunit">
    <text evidence="8">Homodimer.</text>
</comment>
<feature type="binding site" evidence="8">
    <location>
        <position position="86"/>
    </location>
    <ligand>
        <name>shikimate</name>
        <dbReference type="ChEBI" id="CHEBI:36208"/>
    </ligand>
</feature>
<evidence type="ECO:0000313" key="13">
    <source>
        <dbReference type="Proteomes" id="UP000000466"/>
    </source>
</evidence>
<dbReference type="GO" id="GO:0050661">
    <property type="term" value="F:NADP binding"/>
    <property type="evidence" value="ECO:0007669"/>
    <property type="project" value="InterPro"/>
</dbReference>
<evidence type="ECO:0000313" key="12">
    <source>
        <dbReference type="EMBL" id="AFU99629.1"/>
    </source>
</evidence>
<dbReference type="GO" id="GO:0009423">
    <property type="term" value="P:chorismate biosynthetic process"/>
    <property type="evidence" value="ECO:0007669"/>
    <property type="project" value="UniProtKB-UniRule"/>
</dbReference>
<comment type="catalytic activity">
    <reaction evidence="7 8">
        <text>shikimate + NADP(+) = 3-dehydroshikimate + NADPH + H(+)</text>
        <dbReference type="Rhea" id="RHEA:17737"/>
        <dbReference type="ChEBI" id="CHEBI:15378"/>
        <dbReference type="ChEBI" id="CHEBI:16630"/>
        <dbReference type="ChEBI" id="CHEBI:36208"/>
        <dbReference type="ChEBI" id="CHEBI:57783"/>
        <dbReference type="ChEBI" id="CHEBI:58349"/>
        <dbReference type="EC" id="1.1.1.25"/>
    </reaction>
</comment>
<dbReference type="Pfam" id="PF01488">
    <property type="entry name" value="Shikimate_DH"/>
    <property type="match status" value="1"/>
</dbReference>
<dbReference type="EC" id="1.1.1.25" evidence="2 8"/>
<evidence type="ECO:0000256" key="3">
    <source>
        <dbReference type="ARBA" id="ARBA00022605"/>
    </source>
</evidence>
<dbReference type="EMBL" id="CP003746">
    <property type="protein sequence ID" value="AFU99629.1"/>
    <property type="molecule type" value="Genomic_DNA"/>
</dbReference>
<evidence type="ECO:0000256" key="1">
    <source>
        <dbReference type="ARBA" id="ARBA00004871"/>
    </source>
</evidence>
<protein>
    <recommendedName>
        <fullName evidence="2 8">Shikimate dehydrogenase (NADP(+))</fullName>
        <shortName evidence="8">SDH</shortName>
        <ecNumber evidence="2 8">1.1.1.25</ecNumber>
    </recommendedName>
</protein>
<feature type="domain" description="SDH C-terminal" evidence="11">
    <location>
        <begin position="238"/>
        <end position="268"/>
    </location>
</feature>